<dbReference type="GO" id="GO:0016020">
    <property type="term" value="C:membrane"/>
    <property type="evidence" value="ECO:0007669"/>
    <property type="project" value="UniProtKB-SubCell"/>
</dbReference>
<dbReference type="Gene3D" id="2.60.120.260">
    <property type="entry name" value="Galactose-binding domain-like"/>
    <property type="match status" value="1"/>
</dbReference>
<gene>
    <name evidence="8" type="ORF">CC1G_07929</name>
</gene>
<dbReference type="EMBL" id="AACS02000005">
    <property type="protein sequence ID" value="EAU82647.2"/>
    <property type="molecule type" value="Genomic_DNA"/>
</dbReference>
<keyword evidence="9" id="KW-1185">Reference proteome</keyword>
<dbReference type="GeneID" id="6015826"/>
<accession>A8P6S0</accession>
<dbReference type="InParanoid" id="A8P6S0"/>
<comment type="caution">
    <text evidence="8">The sequence shown here is derived from an EMBL/GenBank/DDBJ whole genome shotgun (WGS) entry which is preliminary data.</text>
</comment>
<feature type="signal peptide" evidence="7">
    <location>
        <begin position="1"/>
        <end position="28"/>
    </location>
</feature>
<keyword evidence="4 6" id="KW-0472">Membrane</keyword>
<comment type="subcellular location">
    <subcellularLocation>
        <location evidence="1">Membrane</location>
        <topology evidence="1">Single-pass membrane protein</topology>
    </subcellularLocation>
</comment>
<dbReference type="Proteomes" id="UP000001861">
    <property type="component" value="Unassembled WGS sequence"/>
</dbReference>
<keyword evidence="2 6" id="KW-0812">Transmembrane</keyword>
<dbReference type="KEGG" id="cci:CC1G_07929"/>
<protein>
    <recommendedName>
        <fullName evidence="10">Mid2 domain-containing protein</fullName>
    </recommendedName>
</protein>
<keyword evidence="7" id="KW-0732">Signal</keyword>
<sequence length="427" mass="45150">MTLIPTGFLRRRRRCLCALLLFAGLAQAQTQRRVDDDDPDIVYTPEASWFRNEDPNPMDAGGHHMVTTDTAASATFRFTGTGIHYMAPLWADTISTQVRLDGGVPEVLSLQDTRVPPETDGATTVESSVLWSVTGLENIEHVLVIDVPPGGSYAVVDMLIVDEEDDPNDPITDDPDTDTEVRPTSTSTETTTTRTRLASGEEATSPKASPTPATRTGLSIAIGIVCSVAGLLLLALLAYFLRRRRQRRKEREIWAQNYQAAAQQQQPMMDEVDDSINAPPKRRYRSVPSRNSMRASGYLEEGLPPVGGAGAGVGSVFGAAAGVTSDNMSLQSNMTTPSASAKQTSKLRQVVATDDSTSQERSGLVDLSVSSSSAAAAAAAASSSGNKKFSVGGGGSGSGEGSSSSSRGNGSGNGNHGFSNSMYPRTR</sequence>
<evidence type="ECO:0000256" key="7">
    <source>
        <dbReference type="SAM" id="SignalP"/>
    </source>
</evidence>
<evidence type="ECO:0000256" key="2">
    <source>
        <dbReference type="ARBA" id="ARBA00022692"/>
    </source>
</evidence>
<reference evidence="8 9" key="1">
    <citation type="journal article" date="2010" name="Proc. Natl. Acad. Sci. U.S.A.">
        <title>Insights into evolution of multicellular fungi from the assembled chromosomes of the mushroom Coprinopsis cinerea (Coprinus cinereus).</title>
        <authorList>
            <person name="Stajich J.E."/>
            <person name="Wilke S.K."/>
            <person name="Ahren D."/>
            <person name="Au C.H."/>
            <person name="Birren B.W."/>
            <person name="Borodovsky M."/>
            <person name="Burns C."/>
            <person name="Canback B."/>
            <person name="Casselton L.A."/>
            <person name="Cheng C.K."/>
            <person name="Deng J."/>
            <person name="Dietrich F.S."/>
            <person name="Fargo D.C."/>
            <person name="Farman M.L."/>
            <person name="Gathman A.C."/>
            <person name="Goldberg J."/>
            <person name="Guigo R."/>
            <person name="Hoegger P.J."/>
            <person name="Hooker J.B."/>
            <person name="Huggins A."/>
            <person name="James T.Y."/>
            <person name="Kamada T."/>
            <person name="Kilaru S."/>
            <person name="Kodira C."/>
            <person name="Kues U."/>
            <person name="Kupfer D."/>
            <person name="Kwan H.S."/>
            <person name="Lomsadze A."/>
            <person name="Li W."/>
            <person name="Lilly W.W."/>
            <person name="Ma L.J."/>
            <person name="Mackey A.J."/>
            <person name="Manning G."/>
            <person name="Martin F."/>
            <person name="Muraguchi H."/>
            <person name="Natvig D.O."/>
            <person name="Palmerini H."/>
            <person name="Ramesh M.A."/>
            <person name="Rehmeyer C.J."/>
            <person name="Roe B.A."/>
            <person name="Shenoy N."/>
            <person name="Stanke M."/>
            <person name="Ter-Hovhannisyan V."/>
            <person name="Tunlid A."/>
            <person name="Velagapudi R."/>
            <person name="Vision T.J."/>
            <person name="Zeng Q."/>
            <person name="Zolan M.E."/>
            <person name="Pukkila P.J."/>
        </authorList>
    </citation>
    <scope>NUCLEOTIDE SEQUENCE [LARGE SCALE GENOMIC DNA]</scope>
    <source>
        <strain evidence="9">Okayama-7 / 130 / ATCC MYA-4618 / FGSC 9003</strain>
    </source>
</reference>
<evidence type="ECO:0000313" key="9">
    <source>
        <dbReference type="Proteomes" id="UP000001861"/>
    </source>
</evidence>
<name>A8P6S0_COPC7</name>
<keyword evidence="3 6" id="KW-1133">Transmembrane helix</keyword>
<dbReference type="PANTHER" id="PTHR15549:SF30">
    <property type="entry name" value="MID2 DOMAIN-CONTAINING PROTEIN"/>
    <property type="match status" value="1"/>
</dbReference>
<evidence type="ECO:0000256" key="5">
    <source>
        <dbReference type="SAM" id="MobiDB-lite"/>
    </source>
</evidence>
<feature type="compositionally biased region" description="Acidic residues" evidence="5">
    <location>
        <begin position="164"/>
        <end position="178"/>
    </location>
</feature>
<dbReference type="PANTHER" id="PTHR15549">
    <property type="entry name" value="PAIRED IMMUNOGLOBULIN-LIKE TYPE 2 RECEPTOR"/>
    <property type="match status" value="1"/>
</dbReference>
<dbReference type="GO" id="GO:0071944">
    <property type="term" value="C:cell periphery"/>
    <property type="evidence" value="ECO:0007669"/>
    <property type="project" value="UniProtKB-ARBA"/>
</dbReference>
<evidence type="ECO:0000256" key="3">
    <source>
        <dbReference type="ARBA" id="ARBA00022989"/>
    </source>
</evidence>
<organism evidence="8 9">
    <name type="scientific">Coprinopsis cinerea (strain Okayama-7 / 130 / ATCC MYA-4618 / FGSC 9003)</name>
    <name type="common">Inky cap fungus</name>
    <name type="synonym">Hormographiella aspergillata</name>
    <dbReference type="NCBI Taxonomy" id="240176"/>
    <lineage>
        <taxon>Eukaryota</taxon>
        <taxon>Fungi</taxon>
        <taxon>Dikarya</taxon>
        <taxon>Basidiomycota</taxon>
        <taxon>Agaricomycotina</taxon>
        <taxon>Agaricomycetes</taxon>
        <taxon>Agaricomycetidae</taxon>
        <taxon>Agaricales</taxon>
        <taxon>Agaricineae</taxon>
        <taxon>Psathyrellaceae</taxon>
        <taxon>Coprinopsis</taxon>
    </lineage>
</organism>
<feature type="compositionally biased region" description="Low complexity" evidence="5">
    <location>
        <begin position="182"/>
        <end position="196"/>
    </location>
</feature>
<evidence type="ECO:0008006" key="10">
    <source>
        <dbReference type="Google" id="ProtNLM"/>
    </source>
</evidence>
<evidence type="ECO:0000256" key="1">
    <source>
        <dbReference type="ARBA" id="ARBA00004167"/>
    </source>
</evidence>
<evidence type="ECO:0000256" key="6">
    <source>
        <dbReference type="SAM" id="Phobius"/>
    </source>
</evidence>
<dbReference type="AlphaFoldDB" id="A8P6S0"/>
<evidence type="ECO:0000256" key="4">
    <source>
        <dbReference type="ARBA" id="ARBA00023136"/>
    </source>
</evidence>
<feature type="compositionally biased region" description="Low complexity" evidence="5">
    <location>
        <begin position="368"/>
        <end position="390"/>
    </location>
</feature>
<dbReference type="InterPro" id="IPR051694">
    <property type="entry name" value="Immunoregulatory_rcpt-like"/>
</dbReference>
<dbReference type="HOGENOM" id="CLU_642521_0_0_1"/>
<dbReference type="OrthoDB" id="3234968at2759"/>
<evidence type="ECO:0000313" key="8">
    <source>
        <dbReference type="EMBL" id="EAU82647.2"/>
    </source>
</evidence>
<dbReference type="VEuPathDB" id="FungiDB:CC1G_07929"/>
<feature type="region of interest" description="Disordered" evidence="5">
    <location>
        <begin position="164"/>
        <end position="214"/>
    </location>
</feature>
<feature type="compositionally biased region" description="Gly residues" evidence="5">
    <location>
        <begin position="391"/>
        <end position="400"/>
    </location>
</feature>
<proteinExistence type="predicted"/>
<feature type="region of interest" description="Disordered" evidence="5">
    <location>
        <begin position="330"/>
        <end position="427"/>
    </location>
</feature>
<feature type="chain" id="PRO_5002726779" description="Mid2 domain-containing protein" evidence="7">
    <location>
        <begin position="29"/>
        <end position="427"/>
    </location>
</feature>
<feature type="transmembrane region" description="Helical" evidence="6">
    <location>
        <begin position="218"/>
        <end position="241"/>
    </location>
</feature>
<dbReference type="RefSeq" id="XP_001839214.2">
    <property type="nucleotide sequence ID" value="XM_001839162.2"/>
</dbReference>
<feature type="compositionally biased region" description="Polar residues" evidence="5">
    <location>
        <begin position="330"/>
        <end position="347"/>
    </location>
</feature>